<keyword evidence="6" id="KW-1185">Reference proteome</keyword>
<dbReference type="Pfam" id="PF13365">
    <property type="entry name" value="Trypsin_2"/>
    <property type="match status" value="1"/>
</dbReference>
<evidence type="ECO:0000313" key="5">
    <source>
        <dbReference type="EMBL" id="QDU58754.1"/>
    </source>
</evidence>
<evidence type="ECO:0000256" key="3">
    <source>
        <dbReference type="ARBA" id="ARBA00022801"/>
    </source>
</evidence>
<comment type="similarity">
    <text evidence="1">Belongs to the peptidase S1C family.</text>
</comment>
<dbReference type="InterPro" id="IPR051201">
    <property type="entry name" value="Chloro_Bact_Ser_Proteases"/>
</dbReference>
<dbReference type="AlphaFoldDB" id="A0A518AVK2"/>
<dbReference type="Proteomes" id="UP000315750">
    <property type="component" value="Chromosome"/>
</dbReference>
<evidence type="ECO:0000256" key="2">
    <source>
        <dbReference type="ARBA" id="ARBA00022670"/>
    </source>
</evidence>
<proteinExistence type="inferred from homology"/>
<name>A0A518AVK2_9BACT</name>
<dbReference type="SMART" id="SM00228">
    <property type="entry name" value="PDZ"/>
    <property type="match status" value="1"/>
</dbReference>
<dbReference type="PANTHER" id="PTHR43343">
    <property type="entry name" value="PEPTIDASE S12"/>
    <property type="match status" value="1"/>
</dbReference>
<reference evidence="5 6" key="1">
    <citation type="submission" date="2019-02" db="EMBL/GenBank/DDBJ databases">
        <title>Deep-cultivation of Planctomycetes and their phenomic and genomic characterization uncovers novel biology.</title>
        <authorList>
            <person name="Wiegand S."/>
            <person name="Jogler M."/>
            <person name="Boedeker C."/>
            <person name="Pinto D."/>
            <person name="Vollmers J."/>
            <person name="Rivas-Marin E."/>
            <person name="Kohn T."/>
            <person name="Peeters S.H."/>
            <person name="Heuer A."/>
            <person name="Rast P."/>
            <person name="Oberbeckmann S."/>
            <person name="Bunk B."/>
            <person name="Jeske O."/>
            <person name="Meyerdierks A."/>
            <person name="Storesund J.E."/>
            <person name="Kallscheuer N."/>
            <person name="Luecker S."/>
            <person name="Lage O.M."/>
            <person name="Pohl T."/>
            <person name="Merkel B.J."/>
            <person name="Hornburger P."/>
            <person name="Mueller R.-W."/>
            <person name="Bruemmer F."/>
            <person name="Labrenz M."/>
            <person name="Spormann A.M."/>
            <person name="Op den Camp H."/>
            <person name="Overmann J."/>
            <person name="Amann R."/>
            <person name="Jetten M.S.M."/>
            <person name="Mascher T."/>
            <person name="Medema M.H."/>
            <person name="Devos D.P."/>
            <person name="Kaster A.-K."/>
            <person name="Ovreas L."/>
            <person name="Rohde M."/>
            <person name="Galperin M.Y."/>
            <person name="Jogler C."/>
        </authorList>
    </citation>
    <scope>NUCLEOTIDE SEQUENCE [LARGE SCALE GENOMIC DNA]</scope>
    <source>
        <strain evidence="5 6">Pan181</strain>
    </source>
</reference>
<dbReference type="SUPFAM" id="SSF50494">
    <property type="entry name" value="Trypsin-like serine proteases"/>
    <property type="match status" value="1"/>
</dbReference>
<dbReference type="SUPFAM" id="SSF50156">
    <property type="entry name" value="PDZ domain-like"/>
    <property type="match status" value="1"/>
</dbReference>
<evidence type="ECO:0000259" key="4">
    <source>
        <dbReference type="SMART" id="SM00228"/>
    </source>
</evidence>
<evidence type="ECO:0000313" key="6">
    <source>
        <dbReference type="Proteomes" id="UP000315750"/>
    </source>
</evidence>
<dbReference type="GO" id="GO:0006508">
    <property type="term" value="P:proteolysis"/>
    <property type="evidence" value="ECO:0007669"/>
    <property type="project" value="UniProtKB-KW"/>
</dbReference>
<dbReference type="InterPro" id="IPR009003">
    <property type="entry name" value="Peptidase_S1_PA"/>
</dbReference>
<dbReference type="PRINTS" id="PR00834">
    <property type="entry name" value="PROTEASES2C"/>
</dbReference>
<dbReference type="InterPro" id="IPR001940">
    <property type="entry name" value="Peptidase_S1C"/>
</dbReference>
<dbReference type="RefSeq" id="WP_145251167.1">
    <property type="nucleotide sequence ID" value="NZ_CP036278.1"/>
</dbReference>
<feature type="domain" description="PDZ" evidence="4">
    <location>
        <begin position="277"/>
        <end position="372"/>
    </location>
</feature>
<evidence type="ECO:0000256" key="1">
    <source>
        <dbReference type="ARBA" id="ARBA00010541"/>
    </source>
</evidence>
<dbReference type="EMBL" id="CP036278">
    <property type="protein sequence ID" value="QDU58754.1"/>
    <property type="molecule type" value="Genomic_DNA"/>
</dbReference>
<organism evidence="5 6">
    <name type="scientific">Aeoliella mucimassa</name>
    <dbReference type="NCBI Taxonomy" id="2527972"/>
    <lineage>
        <taxon>Bacteria</taxon>
        <taxon>Pseudomonadati</taxon>
        <taxon>Planctomycetota</taxon>
        <taxon>Planctomycetia</taxon>
        <taxon>Pirellulales</taxon>
        <taxon>Lacipirellulaceae</taxon>
        <taxon>Aeoliella</taxon>
    </lineage>
</organism>
<dbReference type="Pfam" id="PF13180">
    <property type="entry name" value="PDZ_2"/>
    <property type="match status" value="1"/>
</dbReference>
<sequence>MTNKRLLVPLAWVVVGAIAATAYIHRQELETPVMAQSLATSAVSSPKLPQSASPKAVLTPEELANIRVYEVANRSVVNIDTQTEQVDPVFMRRRVGQGSGSGSVIDKQGHILTNAHVIEDARVVEVTLSSGQTYPAEIIGQDREHDIAVLKINAPSDELVPLPLGKSEGLRVGQQVYALGNPFGLEGTLTKGIISSLNRSIEGRTGREMKSLIQTDAAMNPGNSGGPLLDSGARMIGMNVAIATRTGQNTGVGFAIPVNRIATIVPELIEHGRIVRPDHGIVLFREYTDRGVKIELIRPGSPAAEAGLQAIVQFETLRKGNMIYRTRTSDVTRGDWLAAVDGKPVESASDFLAIIDGYKPGQTVTLTIVRDGQEKQIKMTLGEA</sequence>
<dbReference type="Gene3D" id="2.30.42.10">
    <property type="match status" value="1"/>
</dbReference>
<keyword evidence="2 5" id="KW-0645">Protease</keyword>
<dbReference type="OrthoDB" id="248175at2"/>
<protein>
    <submittedName>
        <fullName evidence="5">Serine protease HtrA</fullName>
    </submittedName>
</protein>
<dbReference type="GO" id="GO:0004252">
    <property type="term" value="F:serine-type endopeptidase activity"/>
    <property type="evidence" value="ECO:0007669"/>
    <property type="project" value="InterPro"/>
</dbReference>
<dbReference type="InterPro" id="IPR036034">
    <property type="entry name" value="PDZ_sf"/>
</dbReference>
<dbReference type="KEGG" id="amuc:Pan181_49940"/>
<gene>
    <name evidence="5" type="primary">htrA_3</name>
    <name evidence="5" type="ORF">Pan181_49940</name>
</gene>
<accession>A0A518AVK2</accession>
<dbReference type="InterPro" id="IPR001478">
    <property type="entry name" value="PDZ"/>
</dbReference>
<dbReference type="Gene3D" id="2.40.10.10">
    <property type="entry name" value="Trypsin-like serine proteases"/>
    <property type="match status" value="2"/>
</dbReference>
<dbReference type="InterPro" id="IPR043504">
    <property type="entry name" value="Peptidase_S1_PA_chymotrypsin"/>
</dbReference>
<dbReference type="PANTHER" id="PTHR43343:SF3">
    <property type="entry name" value="PROTEASE DO-LIKE 8, CHLOROPLASTIC"/>
    <property type="match status" value="1"/>
</dbReference>
<keyword evidence="3" id="KW-0378">Hydrolase</keyword>